<sequence length="309" mass="35829">MLTVSNYHYIREDFTSQYPSIFGLTPESFKRQLIELQKIGKFISPKELLENTDEIVNSKQNYLLVTFDDGLREQFEIAKPILDDLKIEAMYFVNSINFIEKQVSLVHKIHLIRSQVSPEDLMSNFLKSTFKSKFELPEIDKKKAIEHYNFDDVSSAHLKYCLNFKLTINELSIAMNDLFNVYFDSKETVNNLYMTEEYLKILAQENQLGSHTHSHLALGLLDVDTIGTELKKTKEYLEKITQTKIEMLSYPYGNEASYAFPVPDIAKKVGYKLGFTMERGKNNGCEDKLLLKRFDCNDLVTGKNYKNSL</sequence>
<dbReference type="Gene3D" id="3.20.20.370">
    <property type="entry name" value="Glycoside hydrolase/deacetylase"/>
    <property type="match status" value="1"/>
</dbReference>
<reference evidence="4 6" key="1">
    <citation type="submission" date="2023-09" db="EMBL/GenBank/DDBJ databases">
        <title>Flavobacterium sp. a novel bacteria isolate from Pepper rhizosphere.</title>
        <authorList>
            <person name="Peng Y."/>
            <person name="Lee J."/>
        </authorList>
    </citation>
    <scope>NUCLEOTIDE SEQUENCE</scope>
    <source>
        <strain evidence="4">PMR2A8</strain>
        <strain evidence="5 6">PMTSA4</strain>
    </source>
</reference>
<dbReference type="KEGG" id="fcj:RN605_13320"/>
<dbReference type="Proteomes" id="UP001304515">
    <property type="component" value="Chromosome"/>
</dbReference>
<dbReference type="Pfam" id="PF01522">
    <property type="entry name" value="Polysacc_deac_1"/>
    <property type="match status" value="1"/>
</dbReference>
<dbReference type="AlphaFoldDB" id="A0AA96F0C3"/>
<dbReference type="InterPro" id="IPR002509">
    <property type="entry name" value="NODB_dom"/>
</dbReference>
<gene>
    <name evidence="5" type="ORF">RN605_13320</name>
    <name evidence="4" type="ORF">RN608_06150</name>
</gene>
<dbReference type="GO" id="GO:0016810">
    <property type="term" value="F:hydrolase activity, acting on carbon-nitrogen (but not peptide) bonds"/>
    <property type="evidence" value="ECO:0007669"/>
    <property type="project" value="InterPro"/>
</dbReference>
<keyword evidence="2" id="KW-0732">Signal</keyword>
<dbReference type="InterPro" id="IPR011330">
    <property type="entry name" value="Glyco_hydro/deAcase_b/a-brl"/>
</dbReference>
<dbReference type="RefSeq" id="WP_313325554.1">
    <property type="nucleotide sequence ID" value="NZ_CP134878.1"/>
</dbReference>
<evidence type="ECO:0000313" key="4">
    <source>
        <dbReference type="EMBL" id="WNM20260.1"/>
    </source>
</evidence>
<accession>A0AA96F562</accession>
<evidence type="ECO:0000256" key="2">
    <source>
        <dbReference type="ARBA" id="ARBA00022729"/>
    </source>
</evidence>
<dbReference type="SUPFAM" id="SSF88713">
    <property type="entry name" value="Glycoside hydrolase/deacetylase"/>
    <property type="match status" value="1"/>
</dbReference>
<proteinExistence type="predicted"/>
<accession>A0AA96F0C3</accession>
<dbReference type="PANTHER" id="PTHR34216">
    <property type="match status" value="1"/>
</dbReference>
<evidence type="ECO:0000313" key="6">
    <source>
        <dbReference type="Proteomes" id="UP001304515"/>
    </source>
</evidence>
<dbReference type="InterPro" id="IPR051398">
    <property type="entry name" value="Polysacch_Deacetylase"/>
</dbReference>
<evidence type="ECO:0000313" key="5">
    <source>
        <dbReference type="EMBL" id="WNM21650.1"/>
    </source>
</evidence>
<organism evidence="4">
    <name type="scientific">Flavobacterium capsici</name>
    <dbReference type="NCBI Taxonomy" id="3075618"/>
    <lineage>
        <taxon>Bacteria</taxon>
        <taxon>Pseudomonadati</taxon>
        <taxon>Bacteroidota</taxon>
        <taxon>Flavobacteriia</taxon>
        <taxon>Flavobacteriales</taxon>
        <taxon>Flavobacteriaceae</taxon>
        <taxon>Flavobacterium</taxon>
    </lineage>
</organism>
<evidence type="ECO:0000259" key="3">
    <source>
        <dbReference type="PROSITE" id="PS51677"/>
    </source>
</evidence>
<comment type="subcellular location">
    <subcellularLocation>
        <location evidence="1">Secreted</location>
    </subcellularLocation>
</comment>
<keyword evidence="6" id="KW-1185">Reference proteome</keyword>
<name>A0AA96F0C3_9FLAO</name>
<feature type="domain" description="NodB homology" evidence="3">
    <location>
        <begin position="61"/>
        <end position="309"/>
    </location>
</feature>
<dbReference type="GO" id="GO:0005975">
    <property type="term" value="P:carbohydrate metabolic process"/>
    <property type="evidence" value="ECO:0007669"/>
    <property type="project" value="InterPro"/>
</dbReference>
<dbReference type="GO" id="GO:0005576">
    <property type="term" value="C:extracellular region"/>
    <property type="evidence" value="ECO:0007669"/>
    <property type="project" value="UniProtKB-SubCell"/>
</dbReference>
<protein>
    <submittedName>
        <fullName evidence="4">Polysaccharide deacetylase family protein</fullName>
    </submittedName>
</protein>
<dbReference type="PROSITE" id="PS51677">
    <property type="entry name" value="NODB"/>
    <property type="match status" value="1"/>
</dbReference>
<evidence type="ECO:0000256" key="1">
    <source>
        <dbReference type="ARBA" id="ARBA00004613"/>
    </source>
</evidence>
<dbReference type="EMBL" id="CP134890">
    <property type="protein sequence ID" value="WNM21650.1"/>
    <property type="molecule type" value="Genomic_DNA"/>
</dbReference>
<dbReference type="EMBL" id="CP134878">
    <property type="protein sequence ID" value="WNM20260.1"/>
    <property type="molecule type" value="Genomic_DNA"/>
</dbReference>
<dbReference type="PANTHER" id="PTHR34216:SF3">
    <property type="entry name" value="POLY-BETA-1,6-N-ACETYL-D-GLUCOSAMINE N-DEACETYLASE"/>
    <property type="match status" value="1"/>
</dbReference>